<keyword evidence="3" id="KW-1185">Reference proteome</keyword>
<feature type="chain" id="PRO_5021312233" evidence="1">
    <location>
        <begin position="26"/>
        <end position="271"/>
    </location>
</feature>
<dbReference type="OrthoDB" id="8747607at2"/>
<comment type="caution">
    <text evidence="2">The sequence shown here is derived from an EMBL/GenBank/DDBJ whole genome shotgun (WGS) entry which is preliminary data.</text>
</comment>
<dbReference type="RefSeq" id="WP_135803877.1">
    <property type="nucleotide sequence ID" value="NZ_SRPF01000003.1"/>
</dbReference>
<dbReference type="Gene3D" id="3.40.190.10">
    <property type="entry name" value="Periplasmic binding protein-like II"/>
    <property type="match status" value="2"/>
</dbReference>
<sequence length="271" mass="30482">MSKPLKHATLLYACLVITGALPVFASEPTSVRVGVYNFPPVAMVDQHNRAMGLLGDLLDEFRTLKPELSFEILHTSPKRRHLDFRNGLFDVIFFEHPEWGWTSEPVDIFGPILKDEEVYVTLNKPDRGQNFFDNVSERRIVAIAGYHYGFAGLETDSETLQKHFNVELSHSHQRNLDLILADRPSVAEVAVVSRSFLGAYFSRFPDQRDELLVSDTVDQSYELHVVTRKGGPIDAETIESLLQPLIASGRYQELVARHGLQLPASGLPAQN</sequence>
<evidence type="ECO:0000313" key="3">
    <source>
        <dbReference type="Proteomes" id="UP000298325"/>
    </source>
</evidence>
<feature type="signal peptide" evidence="1">
    <location>
        <begin position="1"/>
        <end position="25"/>
    </location>
</feature>
<evidence type="ECO:0000313" key="2">
    <source>
        <dbReference type="EMBL" id="TGN39570.1"/>
    </source>
</evidence>
<name>A0A4Z1BYH0_9GAMM</name>
<evidence type="ECO:0000256" key="1">
    <source>
        <dbReference type="SAM" id="SignalP"/>
    </source>
</evidence>
<dbReference type="Proteomes" id="UP000298325">
    <property type="component" value="Unassembled WGS sequence"/>
</dbReference>
<organism evidence="2 3">
    <name type="scientific">Marinobacter confluentis</name>
    <dbReference type="NCBI Taxonomy" id="1697557"/>
    <lineage>
        <taxon>Bacteria</taxon>
        <taxon>Pseudomonadati</taxon>
        <taxon>Pseudomonadota</taxon>
        <taxon>Gammaproteobacteria</taxon>
        <taxon>Pseudomonadales</taxon>
        <taxon>Marinobacteraceae</taxon>
        <taxon>Marinobacter</taxon>
    </lineage>
</organism>
<protein>
    <submittedName>
        <fullName evidence="2">ABC transporter substrate-binding protein</fullName>
    </submittedName>
</protein>
<accession>A0A4Z1BYH0</accession>
<keyword evidence="1" id="KW-0732">Signal</keyword>
<dbReference type="SUPFAM" id="SSF53850">
    <property type="entry name" value="Periplasmic binding protein-like II"/>
    <property type="match status" value="1"/>
</dbReference>
<dbReference type="AlphaFoldDB" id="A0A4Z1BYH0"/>
<proteinExistence type="predicted"/>
<dbReference type="EMBL" id="SRPF01000003">
    <property type="protein sequence ID" value="TGN39570.1"/>
    <property type="molecule type" value="Genomic_DNA"/>
</dbReference>
<reference evidence="2 3" key="1">
    <citation type="submission" date="2019-04" db="EMBL/GenBank/DDBJ databases">
        <authorList>
            <person name="Park S."/>
            <person name="Yoon J.-H."/>
        </authorList>
    </citation>
    <scope>NUCLEOTIDE SEQUENCE [LARGE SCALE GENOMIC DNA]</scope>
    <source>
        <strain evidence="2 3">HJM-18</strain>
    </source>
</reference>
<gene>
    <name evidence="2" type="ORF">E5Q11_12070</name>
</gene>